<dbReference type="GO" id="GO:0005905">
    <property type="term" value="C:clathrin-coated pit"/>
    <property type="evidence" value="ECO:0007669"/>
    <property type="project" value="UniProtKB-SubCell"/>
</dbReference>
<dbReference type="InterPro" id="IPR034285">
    <property type="entry name" value="CuRO_2_LCC"/>
</dbReference>
<dbReference type="GO" id="GO:0005507">
    <property type="term" value="F:copper ion binding"/>
    <property type="evidence" value="ECO:0007669"/>
    <property type="project" value="InterPro"/>
</dbReference>
<evidence type="ECO:0000256" key="8">
    <source>
        <dbReference type="ARBA" id="ARBA00012297"/>
    </source>
</evidence>
<dbReference type="GO" id="GO:0048046">
    <property type="term" value="C:apoplast"/>
    <property type="evidence" value="ECO:0007669"/>
    <property type="project" value="UniProtKB-SubCell"/>
</dbReference>
<dbReference type="InterPro" id="IPR017761">
    <property type="entry name" value="Laccase"/>
</dbReference>
<evidence type="ECO:0000256" key="9">
    <source>
        <dbReference type="ARBA" id="ARBA00022523"/>
    </source>
</evidence>
<dbReference type="GO" id="GO:0005545">
    <property type="term" value="F:1-phosphatidylinositol binding"/>
    <property type="evidence" value="ECO:0007669"/>
    <property type="project" value="InterPro"/>
</dbReference>
<dbReference type="InterPro" id="IPR034289">
    <property type="entry name" value="CuRO_3_LCC"/>
</dbReference>
<evidence type="ECO:0000256" key="5">
    <source>
        <dbReference type="ARBA" id="ARBA00004555"/>
    </source>
</evidence>
<dbReference type="Proteomes" id="UP001085076">
    <property type="component" value="Miscellaneous, Linkage group lg08"/>
</dbReference>
<dbReference type="Gene3D" id="2.60.40.420">
    <property type="entry name" value="Cupredoxins - blue copper proteins"/>
    <property type="match status" value="3"/>
</dbReference>
<evidence type="ECO:0000256" key="16">
    <source>
        <dbReference type="ARBA" id="ARBA00023034"/>
    </source>
</evidence>
<dbReference type="Gene3D" id="1.20.58.150">
    <property type="entry name" value="ANTH domain"/>
    <property type="match status" value="1"/>
</dbReference>
<comment type="catalytic activity">
    <reaction evidence="1 23">
        <text>4 hydroquinone + O2 = 4 benzosemiquinone + 2 H2O</text>
        <dbReference type="Rhea" id="RHEA:11276"/>
        <dbReference type="ChEBI" id="CHEBI:15377"/>
        <dbReference type="ChEBI" id="CHEBI:15379"/>
        <dbReference type="ChEBI" id="CHEBI:17594"/>
        <dbReference type="ChEBI" id="CHEBI:17977"/>
        <dbReference type="EC" id="1.10.3.2"/>
    </reaction>
</comment>
<proteinExistence type="inferred from homology"/>
<dbReference type="Pfam" id="PF07732">
    <property type="entry name" value="Cu-oxidase_3"/>
    <property type="match status" value="1"/>
</dbReference>
<feature type="compositionally biased region" description="Basic and acidic residues" evidence="24">
    <location>
        <begin position="1101"/>
        <end position="1110"/>
    </location>
</feature>
<dbReference type="GO" id="GO:0030136">
    <property type="term" value="C:clathrin-coated vesicle"/>
    <property type="evidence" value="ECO:0007669"/>
    <property type="project" value="UniProtKB-SubCell"/>
</dbReference>
<dbReference type="SMART" id="SM00273">
    <property type="entry name" value="ENTH"/>
    <property type="match status" value="1"/>
</dbReference>
<dbReference type="FunFam" id="2.60.40.420:FF:000062">
    <property type="entry name" value="Laccase"/>
    <property type="match status" value="1"/>
</dbReference>
<dbReference type="OrthoDB" id="2121828at2759"/>
<comment type="similarity">
    <text evidence="7 23">Belongs to the multicopper oxidase family.</text>
</comment>
<dbReference type="FunFam" id="1.20.58.150:FF:000006">
    <property type="entry name" value="putative clathrin assembly protein At5g35200"/>
    <property type="match status" value="1"/>
</dbReference>
<dbReference type="Gene3D" id="1.25.40.90">
    <property type="match status" value="1"/>
</dbReference>
<keyword evidence="22" id="KW-0812">Transmembrane</keyword>
<evidence type="ECO:0000256" key="2">
    <source>
        <dbReference type="ARBA" id="ARBA00002075"/>
    </source>
</evidence>
<dbReference type="CDD" id="cd13875">
    <property type="entry name" value="CuRO_2_LCC_plant"/>
    <property type="match status" value="1"/>
</dbReference>
<comment type="cofactor">
    <cofactor evidence="23">
        <name>Cu cation</name>
        <dbReference type="ChEBI" id="CHEBI:23378"/>
    </cofactor>
    <text evidence="23">Binds 4 Cu cations per monomer.</text>
</comment>
<evidence type="ECO:0000256" key="15">
    <source>
        <dbReference type="ARBA" id="ARBA00023008"/>
    </source>
</evidence>
<evidence type="ECO:0000256" key="14">
    <source>
        <dbReference type="ARBA" id="ARBA00023002"/>
    </source>
</evidence>
<dbReference type="GO" id="GO:0052716">
    <property type="term" value="F:hydroquinone:oxygen oxidoreductase activity"/>
    <property type="evidence" value="ECO:0007669"/>
    <property type="project" value="UniProtKB-EC"/>
</dbReference>
<keyword evidence="11" id="KW-0254">Endocytosis</keyword>
<dbReference type="PANTHER" id="PTHR11709">
    <property type="entry name" value="MULTI-COPPER OXIDASE"/>
    <property type="match status" value="1"/>
</dbReference>
<evidence type="ECO:0000256" key="17">
    <source>
        <dbReference type="ARBA" id="ARBA00023136"/>
    </source>
</evidence>
<dbReference type="PROSITE" id="PS50942">
    <property type="entry name" value="ENTH"/>
    <property type="match status" value="1"/>
</dbReference>
<dbReference type="InterPro" id="IPR011417">
    <property type="entry name" value="ANTH_dom"/>
</dbReference>
<dbReference type="GO" id="GO:0003724">
    <property type="term" value="F:RNA helicase activity"/>
    <property type="evidence" value="ECO:0007669"/>
    <property type="project" value="UniProtKB-EC"/>
</dbReference>
<dbReference type="CDD" id="cd13897">
    <property type="entry name" value="CuRO_3_LCC_plant"/>
    <property type="match status" value="1"/>
</dbReference>
<evidence type="ECO:0000256" key="4">
    <source>
        <dbReference type="ARBA" id="ARBA00004271"/>
    </source>
</evidence>
<keyword evidence="19 23" id="KW-0439">Lignin degradation</keyword>
<dbReference type="CDD" id="cd13849">
    <property type="entry name" value="CuRO_1_LCC_plant"/>
    <property type="match status" value="1"/>
</dbReference>
<dbReference type="FunFam" id="2.60.40.420:FF:000049">
    <property type="entry name" value="Laccase"/>
    <property type="match status" value="1"/>
</dbReference>
<comment type="caution">
    <text evidence="26">The sequence shown here is derived from an EMBL/GenBank/DDBJ whole genome shotgun (WGS) entry which is preliminary data.</text>
</comment>
<evidence type="ECO:0000256" key="11">
    <source>
        <dbReference type="ARBA" id="ARBA00022583"/>
    </source>
</evidence>
<dbReference type="InterPro" id="IPR011706">
    <property type="entry name" value="Cu-oxidase_C"/>
</dbReference>
<dbReference type="Pfam" id="PF00394">
    <property type="entry name" value="Cu-oxidase"/>
    <property type="match status" value="1"/>
</dbReference>
<sequence length="1197" mass="133240">MAGGGSQPSLRKYLGAIKDSTTVGLAKVNSDYKELDIAIVRATNHVERPAKEKHVKAIFFAISATRPRADVAYCIHALARRLSKTHNWAVALKTLIVIHRALREVDPTFREELLNYGRSRGHMLNLAHFKDDSSPNAWDYSAWVRSYALFLEERLECFRMLKYDVETDPPRTRDLDTPELLEHLLALQQLFYRLLGCQPQGAAGYNIVIHLALSMVAAESVKIYNAINDGTVNMVDKFFEMRRYDALKSLEIYRRAGQQAERLSEFYEVCKGIDIGRGEKFVKIEQPPASFLTAMEDYIKDAPTGSVRKDKLADEKIAPPNVVLAIEYKSASEVEEVALPPPPPSEPVKEEAPGLNDSTYPDASELDNKNAQALAIVPIDNPSTTAPSGGLSTEKTGTTGWELALVTAPSSNETAVVSSKLAGGLDKLTLDSLYDDAHRRANQNVSYNPWETGPMAGPMMQPMAHDPFYASNAIAAPHSVQMAAMAQQQQAFMLQQQMMMMGQQPHQAHPNPFAANPYAAVASFPSHSHGSYLLMIVFYFTIVAISVSLLLPITAEAAVKKYQFDVVVKNVSRLCHAKPIVTVNGRYPGPTVYAREGDRVIINVTNHAQYNMSIHWHGVKQLRNGWADGPAYITQCPIQNGNSYSYDFNITGQRGTLWWHAHILWLRATVHGALVIMPPLGVPYPFPWWNADVESIENQGNMLGLPPNMSDAHTINGKPGPLFPCSQDKHTYALEVEWGKTYLLRIINAALNDELFFAIAGHNMTVVEIDAVYCKPFTTDALLIAPGQTTNVIVRANRAPGRYFMATRPFMDAPVPVDNKTATAILQYKGVPITILPLLPRLPTPNDTDFAGAYLDKLRSLNTPQFPANVPLTVDRRLFYTIGLGMNPCASCVNGTRLTASLNNITFVMPTIGLLQAHYFGIKGVFRLDFPDKPVTAFNYTGAPLTANLGTSKGTRLSKVAFNSTVELVLQDTNLLTVESHPFHLHGYNFFVVGRGIGNFDPSKDPAKFNLVDPPERNTVGVPTGGWTAIRFRADNPGVWFMHCHLELHTTWGLKMAFVVDNGDGPEKEEEAAEKGRALEQLQQQSRPNSLTKPSSSALDDDSRHHRSRDRELEAIKEQYLGFKKPKKCVIKPNEKFRFSLDWENTEDTSRDMNVLYQNPHEARPLFGRGFRAGMDRREQKKLAARNEKEILGFVFP</sequence>
<feature type="domain" description="ENTH" evidence="25">
    <location>
        <begin position="27"/>
        <end position="165"/>
    </location>
</feature>
<evidence type="ECO:0000256" key="7">
    <source>
        <dbReference type="ARBA" id="ARBA00010609"/>
    </source>
</evidence>
<evidence type="ECO:0000256" key="12">
    <source>
        <dbReference type="ARBA" id="ARBA00022723"/>
    </source>
</evidence>
<evidence type="ECO:0000256" key="21">
    <source>
        <dbReference type="ARBA" id="ARBA00047984"/>
    </source>
</evidence>
<feature type="transmembrane region" description="Helical" evidence="22">
    <location>
        <begin position="532"/>
        <end position="553"/>
    </location>
</feature>
<keyword evidence="15 23" id="KW-0186">Copper</keyword>
<evidence type="ECO:0000313" key="27">
    <source>
        <dbReference type="Proteomes" id="UP001085076"/>
    </source>
</evidence>
<dbReference type="InterPro" id="IPR002355">
    <property type="entry name" value="Cu_oxidase_Cu_BS"/>
</dbReference>
<dbReference type="GO" id="GO:0046274">
    <property type="term" value="P:lignin catabolic process"/>
    <property type="evidence" value="ECO:0007669"/>
    <property type="project" value="UniProtKB-KW"/>
</dbReference>
<dbReference type="InterPro" id="IPR048050">
    <property type="entry name" value="ANTH_N_plant"/>
</dbReference>
<keyword evidence="20" id="KW-0968">Cytoplasmic vesicle</keyword>
<dbReference type="CDD" id="cd03564">
    <property type="entry name" value="ANTH_N"/>
    <property type="match status" value="1"/>
</dbReference>
<dbReference type="SUPFAM" id="SSF49503">
    <property type="entry name" value="Cupredoxins"/>
    <property type="match status" value="3"/>
</dbReference>
<evidence type="ECO:0000256" key="24">
    <source>
        <dbReference type="SAM" id="MobiDB-lite"/>
    </source>
</evidence>
<dbReference type="InterPro" id="IPR045087">
    <property type="entry name" value="Cu-oxidase_fam"/>
</dbReference>
<dbReference type="InterPro" id="IPR034288">
    <property type="entry name" value="CuRO_1_LCC"/>
</dbReference>
<evidence type="ECO:0000256" key="13">
    <source>
        <dbReference type="ARBA" id="ARBA00022737"/>
    </source>
</evidence>
<dbReference type="GO" id="GO:0006897">
    <property type="term" value="P:endocytosis"/>
    <property type="evidence" value="ECO:0007669"/>
    <property type="project" value="UniProtKB-KW"/>
</dbReference>
<evidence type="ECO:0000256" key="1">
    <source>
        <dbReference type="ARBA" id="ARBA00000349"/>
    </source>
</evidence>
<keyword evidence="10 23" id="KW-0964">Secreted</keyword>
<feature type="region of interest" description="Disordered" evidence="24">
    <location>
        <begin position="334"/>
        <end position="356"/>
    </location>
</feature>
<keyword evidence="12 23" id="KW-0479">Metal-binding</keyword>
<keyword evidence="14 23" id="KW-0560">Oxidoreductase</keyword>
<comment type="catalytic activity">
    <reaction evidence="21">
        <text>ATP + H2O = ADP + phosphate + H(+)</text>
        <dbReference type="Rhea" id="RHEA:13065"/>
        <dbReference type="ChEBI" id="CHEBI:15377"/>
        <dbReference type="ChEBI" id="CHEBI:15378"/>
        <dbReference type="ChEBI" id="CHEBI:30616"/>
        <dbReference type="ChEBI" id="CHEBI:43474"/>
        <dbReference type="ChEBI" id="CHEBI:456216"/>
        <dbReference type="EC" id="3.6.4.13"/>
    </reaction>
</comment>
<dbReference type="InterPro" id="IPR008972">
    <property type="entry name" value="Cupredoxin"/>
</dbReference>
<dbReference type="InterPro" id="IPR011707">
    <property type="entry name" value="Cu-oxidase-like_N"/>
</dbReference>
<keyword evidence="17 22" id="KW-0472">Membrane</keyword>
<keyword evidence="9 23" id="KW-0052">Apoplast</keyword>
<keyword evidence="13 23" id="KW-0677">Repeat</keyword>
<dbReference type="FunFam" id="1.25.40.90:FF:000005">
    <property type="entry name" value="Clathrin assembly protein AP180"/>
    <property type="match status" value="1"/>
</dbReference>
<evidence type="ECO:0000256" key="6">
    <source>
        <dbReference type="ARBA" id="ARBA00004600"/>
    </source>
</evidence>
<dbReference type="Pfam" id="PF07731">
    <property type="entry name" value="Cu-oxidase_2"/>
    <property type="match status" value="1"/>
</dbReference>
<dbReference type="InterPro" id="IPR033138">
    <property type="entry name" value="Cu_oxidase_CS"/>
</dbReference>
<dbReference type="Pfam" id="PF07651">
    <property type="entry name" value="ANTH"/>
    <property type="match status" value="1"/>
</dbReference>
<dbReference type="Pfam" id="PF25430">
    <property type="entry name" value="DDX23"/>
    <property type="match status" value="1"/>
</dbReference>
<reference evidence="26" key="2">
    <citation type="journal article" date="2022" name="Hortic Res">
        <title>The genome of Dioscorea zingiberensis sheds light on the biosynthesis, origin and evolution of the medicinally important diosgenin saponins.</title>
        <authorList>
            <person name="Li Y."/>
            <person name="Tan C."/>
            <person name="Li Z."/>
            <person name="Guo J."/>
            <person name="Li S."/>
            <person name="Chen X."/>
            <person name="Wang C."/>
            <person name="Dai X."/>
            <person name="Yang H."/>
            <person name="Song W."/>
            <person name="Hou L."/>
            <person name="Xu J."/>
            <person name="Tong Z."/>
            <person name="Xu A."/>
            <person name="Yuan X."/>
            <person name="Wang W."/>
            <person name="Yang Q."/>
            <person name="Chen L."/>
            <person name="Sun Z."/>
            <person name="Wang K."/>
            <person name="Pan B."/>
            <person name="Chen J."/>
            <person name="Bao Y."/>
            <person name="Liu F."/>
            <person name="Qi X."/>
            <person name="Gang D.R."/>
            <person name="Wen J."/>
            <person name="Li J."/>
        </authorList>
    </citation>
    <scope>NUCLEOTIDE SEQUENCE</scope>
    <source>
        <strain evidence="26">Dzin_1.0</strain>
    </source>
</reference>
<evidence type="ECO:0000256" key="19">
    <source>
        <dbReference type="ARBA" id="ARBA00023185"/>
    </source>
</evidence>
<name>A0A9D5H7A2_9LILI</name>
<accession>A0A9D5H7A2</accession>
<comment type="function">
    <text evidence="2 23">Lignin degradation and detoxification of lignin-derived products.</text>
</comment>
<evidence type="ECO:0000256" key="18">
    <source>
        <dbReference type="ARBA" id="ARBA00023176"/>
    </source>
</evidence>
<dbReference type="InterPro" id="IPR008942">
    <property type="entry name" value="ENTH_VHS"/>
</dbReference>
<dbReference type="PROSITE" id="PS00080">
    <property type="entry name" value="MULTICOPPER_OXIDASE2"/>
    <property type="match status" value="1"/>
</dbReference>
<feature type="compositionally biased region" description="Polar residues" evidence="24">
    <location>
        <begin position="1081"/>
        <end position="1094"/>
    </location>
</feature>
<comment type="caution">
    <text evidence="22">Lacks conserved residue(s) required for the propagation of feature annotation.</text>
</comment>
<dbReference type="PANTHER" id="PTHR11709:SF452">
    <property type="entry name" value="LACCASE-2"/>
    <property type="match status" value="1"/>
</dbReference>
<dbReference type="InterPro" id="IPR014712">
    <property type="entry name" value="ANTH_dom_sf"/>
</dbReference>
<keyword evidence="27" id="KW-1185">Reference proteome</keyword>
<gene>
    <name evidence="26" type="ORF">J5N97_027094</name>
</gene>
<dbReference type="EC" id="1.10.3.2" evidence="8 23"/>
<reference evidence="26" key="1">
    <citation type="submission" date="2021-03" db="EMBL/GenBank/DDBJ databases">
        <authorList>
            <person name="Li Z."/>
            <person name="Yang C."/>
        </authorList>
    </citation>
    <scope>NUCLEOTIDE SEQUENCE</scope>
    <source>
        <strain evidence="26">Dzin_1.0</strain>
        <tissue evidence="26">Leaf</tissue>
    </source>
</reference>
<dbReference type="InterPro" id="IPR013809">
    <property type="entry name" value="ENTH"/>
</dbReference>
<evidence type="ECO:0000256" key="3">
    <source>
        <dbReference type="ARBA" id="ARBA00004132"/>
    </source>
</evidence>
<evidence type="ECO:0000256" key="10">
    <source>
        <dbReference type="ARBA" id="ARBA00022525"/>
    </source>
</evidence>
<dbReference type="SUPFAM" id="SSF48464">
    <property type="entry name" value="ENTH/VHS domain"/>
    <property type="match status" value="1"/>
</dbReference>
<keyword evidence="22" id="KW-1133">Transmembrane helix</keyword>
<evidence type="ECO:0000256" key="22">
    <source>
        <dbReference type="PROSITE-ProRule" id="PRU00243"/>
    </source>
</evidence>
<dbReference type="GO" id="GO:0048268">
    <property type="term" value="P:clathrin coat assembly"/>
    <property type="evidence" value="ECO:0007669"/>
    <property type="project" value="InterPro"/>
</dbReference>
<dbReference type="EMBL" id="JAGGNH010000008">
    <property type="protein sequence ID" value="KAJ0965956.1"/>
    <property type="molecule type" value="Genomic_DNA"/>
</dbReference>
<dbReference type="NCBIfam" id="TIGR03389">
    <property type="entry name" value="laccase"/>
    <property type="match status" value="1"/>
</dbReference>
<evidence type="ECO:0000256" key="20">
    <source>
        <dbReference type="ARBA" id="ARBA00023329"/>
    </source>
</evidence>
<feature type="region of interest" description="Disordered" evidence="24">
    <location>
        <begin position="1065"/>
        <end position="1110"/>
    </location>
</feature>
<keyword evidence="18" id="KW-0168">Coated pit</keyword>
<dbReference type="GO" id="GO:0030276">
    <property type="term" value="F:clathrin binding"/>
    <property type="evidence" value="ECO:0007669"/>
    <property type="project" value="InterPro"/>
</dbReference>
<keyword evidence="16" id="KW-0333">Golgi apparatus</keyword>
<dbReference type="InterPro" id="IPR001117">
    <property type="entry name" value="Cu-oxidase_2nd"/>
</dbReference>
<evidence type="ECO:0000313" key="26">
    <source>
        <dbReference type="EMBL" id="KAJ0965956.1"/>
    </source>
</evidence>
<dbReference type="PROSITE" id="PS00079">
    <property type="entry name" value="MULTICOPPER_OXIDASE1"/>
    <property type="match status" value="1"/>
</dbReference>
<evidence type="ECO:0000259" key="25">
    <source>
        <dbReference type="PROSITE" id="PS50942"/>
    </source>
</evidence>
<dbReference type="AlphaFoldDB" id="A0A9D5H7A2"/>
<dbReference type="GO" id="GO:0005794">
    <property type="term" value="C:Golgi apparatus"/>
    <property type="evidence" value="ECO:0007669"/>
    <property type="project" value="UniProtKB-SubCell"/>
</dbReference>
<organism evidence="26 27">
    <name type="scientific">Dioscorea zingiberensis</name>
    <dbReference type="NCBI Taxonomy" id="325984"/>
    <lineage>
        <taxon>Eukaryota</taxon>
        <taxon>Viridiplantae</taxon>
        <taxon>Streptophyta</taxon>
        <taxon>Embryophyta</taxon>
        <taxon>Tracheophyta</taxon>
        <taxon>Spermatophyta</taxon>
        <taxon>Magnoliopsida</taxon>
        <taxon>Liliopsida</taxon>
        <taxon>Dioscoreales</taxon>
        <taxon>Dioscoreaceae</taxon>
        <taxon>Dioscorea</taxon>
    </lineage>
</organism>
<evidence type="ECO:0000256" key="23">
    <source>
        <dbReference type="RuleBase" id="RU361119"/>
    </source>
</evidence>
<protein>
    <recommendedName>
        <fullName evidence="8 23">Laccase</fullName>
        <ecNumber evidence="8 23">1.10.3.2</ecNumber>
    </recommendedName>
    <alternativeName>
        <fullName evidence="23">Benzenediol:oxygen oxidoreductase</fullName>
    </alternativeName>
    <alternativeName>
        <fullName evidence="23">Diphenol oxidase</fullName>
    </alternativeName>
    <alternativeName>
        <fullName evidence="23">Urishiol oxidase</fullName>
    </alternativeName>
</protein>
<dbReference type="SUPFAM" id="SSF89009">
    <property type="entry name" value="GAT-like domain"/>
    <property type="match status" value="1"/>
</dbReference>
<comment type="subcellular location">
    <subcellularLocation>
        <location evidence="3">Cytoplasmic vesicle</location>
        <location evidence="3">Clathrin-coated vesicle</location>
    </subcellularLocation>
    <subcellularLocation>
        <location evidence="5">Golgi apparatus</location>
    </subcellularLocation>
    <subcellularLocation>
        <location evidence="6">Membrane</location>
        <location evidence="6">Clathrin-coated pit</location>
    </subcellularLocation>
    <subcellularLocation>
        <location evidence="4 23">Secreted</location>
        <location evidence="4 23">Extracellular space</location>
        <location evidence="4 23">Apoplast</location>
    </subcellularLocation>
</comment>
<dbReference type="InterPro" id="IPR057479">
    <property type="entry name" value="PRP28/DDX23-like_helical"/>
</dbReference>